<reference evidence="3" key="1">
    <citation type="submission" date="2016-10" db="EMBL/GenBank/DDBJ databases">
        <authorList>
            <person name="Varghese N."/>
            <person name="Submissions S."/>
        </authorList>
    </citation>
    <scope>NUCLEOTIDE SEQUENCE [LARGE SCALE GENOMIC DNA]</scope>
    <source>
        <strain evidence="3">DSM 8987</strain>
    </source>
</reference>
<feature type="domain" description="EVE" evidence="1">
    <location>
        <begin position="2"/>
        <end position="150"/>
    </location>
</feature>
<dbReference type="InterPro" id="IPR047197">
    <property type="entry name" value="THYN1-like_EVE"/>
</dbReference>
<evidence type="ECO:0000313" key="2">
    <source>
        <dbReference type="EMBL" id="SDD98018.1"/>
    </source>
</evidence>
<proteinExistence type="predicted"/>
<accession>A0A1G6Z5W3</accession>
<dbReference type="AlphaFoldDB" id="A0A1G6Z5W3"/>
<dbReference type="InterPro" id="IPR002740">
    <property type="entry name" value="EVE_domain"/>
</dbReference>
<dbReference type="SUPFAM" id="SSF88697">
    <property type="entry name" value="PUA domain-like"/>
    <property type="match status" value="1"/>
</dbReference>
<dbReference type="Proteomes" id="UP000243205">
    <property type="component" value="Unassembled WGS sequence"/>
</dbReference>
<dbReference type="InterPro" id="IPR052181">
    <property type="entry name" value="5hmC_binding"/>
</dbReference>
<evidence type="ECO:0000259" key="1">
    <source>
        <dbReference type="Pfam" id="PF01878"/>
    </source>
</evidence>
<dbReference type="STRING" id="57664.SAMN05661003_102309"/>
<dbReference type="Pfam" id="PF01878">
    <property type="entry name" value="EVE"/>
    <property type="match status" value="1"/>
</dbReference>
<evidence type="ECO:0000313" key="3">
    <source>
        <dbReference type="Proteomes" id="UP000243205"/>
    </source>
</evidence>
<dbReference type="PANTHER" id="PTHR14087:SF7">
    <property type="entry name" value="THYMOCYTE NUCLEAR PROTEIN 1"/>
    <property type="match status" value="1"/>
</dbReference>
<keyword evidence="3" id="KW-1185">Reference proteome</keyword>
<dbReference type="InterPro" id="IPR015947">
    <property type="entry name" value="PUA-like_sf"/>
</dbReference>
<dbReference type="RefSeq" id="WP_092076409.1">
    <property type="nucleotide sequence ID" value="NZ_FNAQ01000002.1"/>
</dbReference>
<sequence length="158" mass="18105">MNYWLLKTEPSCFGLADLQQRPDQREPWDGVRNYQARNLLRDAMHVGDQAFLYHSSCKVPAVVAIVAIVRAGYPDPTAFDPQSRHFDPASDPAAPRWYQVDIQLLRPLRRPISLTELRQRPELDGLELLRRGSRLSVQPVAERHWHAIMALEDAGNAR</sequence>
<organism evidence="2 3">
    <name type="scientific">Desulfuromonas thiophila</name>
    <dbReference type="NCBI Taxonomy" id="57664"/>
    <lineage>
        <taxon>Bacteria</taxon>
        <taxon>Pseudomonadati</taxon>
        <taxon>Thermodesulfobacteriota</taxon>
        <taxon>Desulfuromonadia</taxon>
        <taxon>Desulfuromonadales</taxon>
        <taxon>Desulfuromonadaceae</taxon>
        <taxon>Desulfuromonas</taxon>
    </lineage>
</organism>
<dbReference type="CDD" id="cd21133">
    <property type="entry name" value="EVE"/>
    <property type="match status" value="1"/>
</dbReference>
<dbReference type="OrthoDB" id="9791347at2"/>
<dbReference type="PANTHER" id="PTHR14087">
    <property type="entry name" value="THYMOCYTE NUCLEAR PROTEIN 1"/>
    <property type="match status" value="1"/>
</dbReference>
<dbReference type="Gene3D" id="3.10.590.10">
    <property type="entry name" value="ph1033 like domains"/>
    <property type="match status" value="1"/>
</dbReference>
<name>A0A1G6Z5W3_9BACT</name>
<protein>
    <submittedName>
        <fullName evidence="2">Predicted RNA-binding protein, contains PUA-like domain</fullName>
    </submittedName>
</protein>
<gene>
    <name evidence="2" type="ORF">SAMN05661003_102309</name>
</gene>
<dbReference type="EMBL" id="FNAQ01000002">
    <property type="protein sequence ID" value="SDD98018.1"/>
    <property type="molecule type" value="Genomic_DNA"/>
</dbReference>